<comment type="caution">
    <text evidence="1">The sequence shown here is derived from an EMBL/GenBank/DDBJ whole genome shotgun (WGS) entry which is preliminary data.</text>
</comment>
<reference evidence="1" key="1">
    <citation type="submission" date="2021-10" db="EMBL/GenBank/DDBJ databases">
        <authorList>
            <person name="Dean J.D."/>
            <person name="Kim M.K."/>
            <person name="Newey C.N."/>
            <person name="Stoker T.S."/>
            <person name="Thompson D.W."/>
            <person name="Grose J.H."/>
        </authorList>
    </citation>
    <scope>NUCLEOTIDE SEQUENCE</scope>
    <source>
        <strain evidence="1">BT635</strain>
    </source>
</reference>
<protein>
    <submittedName>
        <fullName evidence="1">Uncharacterized protein</fullName>
    </submittedName>
</protein>
<dbReference type="Proteomes" id="UP001165297">
    <property type="component" value="Unassembled WGS sequence"/>
</dbReference>
<dbReference type="EMBL" id="JAJADQ010000006">
    <property type="protein sequence ID" value="MCB2378483.1"/>
    <property type="molecule type" value="Genomic_DNA"/>
</dbReference>
<keyword evidence="2" id="KW-1185">Reference proteome</keyword>
<gene>
    <name evidence="1" type="ORF">LGH70_12860</name>
</gene>
<accession>A0ABS8ADJ4</accession>
<organism evidence="1 2">
    <name type="scientific">Hymenobacter nitidus</name>
    <dbReference type="NCBI Taxonomy" id="2880929"/>
    <lineage>
        <taxon>Bacteria</taxon>
        <taxon>Pseudomonadati</taxon>
        <taxon>Bacteroidota</taxon>
        <taxon>Cytophagia</taxon>
        <taxon>Cytophagales</taxon>
        <taxon>Hymenobacteraceae</taxon>
        <taxon>Hymenobacter</taxon>
    </lineage>
</organism>
<proteinExistence type="predicted"/>
<dbReference type="RefSeq" id="WP_226186191.1">
    <property type="nucleotide sequence ID" value="NZ_JAJADQ010000006.1"/>
</dbReference>
<evidence type="ECO:0000313" key="2">
    <source>
        <dbReference type="Proteomes" id="UP001165297"/>
    </source>
</evidence>
<sequence>MRPALDRLQQIEHHLLGRPSAAAAAQWQVQLLTDPKLAADAQAQRQLYDALRQAGRRQLRQELDRIHERLERQSRRRGWLRAATDGLRRLLPGRPQPDQ</sequence>
<evidence type="ECO:0000313" key="1">
    <source>
        <dbReference type="EMBL" id="MCB2378483.1"/>
    </source>
</evidence>
<name>A0ABS8ADJ4_9BACT</name>